<protein>
    <submittedName>
        <fullName evidence="5">Formiminoglutamase</fullName>
    </submittedName>
</protein>
<keyword evidence="4" id="KW-0732">Signal</keyword>
<keyword evidence="6" id="KW-1185">Reference proteome</keyword>
<evidence type="ECO:0000313" key="5">
    <source>
        <dbReference type="EMBL" id="OFC70367.1"/>
    </source>
</evidence>
<evidence type="ECO:0000256" key="1">
    <source>
        <dbReference type="ARBA" id="ARBA00022723"/>
    </source>
</evidence>
<dbReference type="EMBL" id="MDHN01000029">
    <property type="protein sequence ID" value="OFC70367.1"/>
    <property type="molecule type" value="Genomic_DNA"/>
</dbReference>
<sequence length="490" mass="52596">MKNKITVSGRLSLISSAVVVALTLSGCESTAKPTAEMPEVTINAHTELFNQTEKAFIADARSLAVFGLTPDKMQVKLAEKSPEEAKKLVAAMMATLAQRSYSSITQPTSDTDENGIHEPMSIMADTGIVPLNPDAGGYNGRTVLQPALFDKYKREPGPFSLNRYLDEKGGIPTFADAPVAIRRADLEAGNVEVAFVGVPLALSSGWRDSKNAPTIMRGMYGLSGYNVTGGVDPSLVLNIADYGNISVDNMSPELNVEHVEEQLSDMIAAGTIPFIVGGDHSLMYPSVKAVTASYPEDTVTVLHLDAHYRGERGLDHYYSDMQSVSNLIEQDILPGSQLVQLGLRGASQDKEALVWLREQKVKYHTMAEVDNKGWEPVMEAALSELKAGKGKTFISFDMSVVDPSQVSGAGQPVAGGISVRQAMTTVRRACAETDVAGFELLGMAPYLDLTYNSALSANQIMHACLTGVAMRKEGINKTNYVDPMALSHGG</sequence>
<comment type="caution">
    <text evidence="5">The sequence shown here is derived from an EMBL/GenBank/DDBJ whole genome shotgun (WGS) entry which is preliminary data.</text>
</comment>
<evidence type="ECO:0000256" key="4">
    <source>
        <dbReference type="SAM" id="SignalP"/>
    </source>
</evidence>
<dbReference type="CDD" id="cd09990">
    <property type="entry name" value="Agmatinase-like"/>
    <property type="match status" value="1"/>
</dbReference>
<dbReference type="AlphaFoldDB" id="A0A1E7ZA67"/>
<reference evidence="5 6" key="1">
    <citation type="submission" date="2016-08" db="EMBL/GenBank/DDBJ databases">
        <authorList>
            <person name="Seilhamer J.J."/>
        </authorList>
    </citation>
    <scope>NUCLEOTIDE SEQUENCE [LARGE SCALE GENOMIC DNA]</scope>
    <source>
        <strain evidence="5 6">KCTC 42603</strain>
    </source>
</reference>
<dbReference type="GO" id="GO:0046872">
    <property type="term" value="F:metal ion binding"/>
    <property type="evidence" value="ECO:0007669"/>
    <property type="project" value="UniProtKB-KW"/>
</dbReference>
<feature type="chain" id="PRO_5009209574" evidence="4">
    <location>
        <begin position="32"/>
        <end position="490"/>
    </location>
</feature>
<dbReference type="Pfam" id="PF00491">
    <property type="entry name" value="Arginase"/>
    <property type="match status" value="1"/>
</dbReference>
<dbReference type="Gene3D" id="3.40.800.10">
    <property type="entry name" value="Ureohydrolase domain"/>
    <property type="match status" value="1"/>
</dbReference>
<name>A0A1E7ZA67_9ALTE</name>
<evidence type="ECO:0000313" key="6">
    <source>
        <dbReference type="Proteomes" id="UP000175691"/>
    </source>
</evidence>
<dbReference type="Proteomes" id="UP000175691">
    <property type="component" value="Unassembled WGS sequence"/>
</dbReference>
<dbReference type="PRINTS" id="PR00116">
    <property type="entry name" value="ARGINASE"/>
</dbReference>
<keyword evidence="1" id="KW-0479">Metal-binding</keyword>
<dbReference type="PANTHER" id="PTHR11358">
    <property type="entry name" value="ARGINASE/AGMATINASE"/>
    <property type="match status" value="1"/>
</dbReference>
<evidence type="ECO:0000256" key="2">
    <source>
        <dbReference type="ARBA" id="ARBA00022801"/>
    </source>
</evidence>
<gene>
    <name evidence="5" type="ORF">BFC18_14450</name>
</gene>
<feature type="signal peptide" evidence="4">
    <location>
        <begin position="1"/>
        <end position="31"/>
    </location>
</feature>
<dbReference type="OrthoDB" id="9789727at2"/>
<dbReference type="GO" id="GO:0033389">
    <property type="term" value="P:putrescine biosynthetic process from arginine, via agmatine"/>
    <property type="evidence" value="ECO:0007669"/>
    <property type="project" value="TreeGrafter"/>
</dbReference>
<dbReference type="PANTHER" id="PTHR11358:SF26">
    <property type="entry name" value="GUANIDINO ACID HYDROLASE, MITOCHONDRIAL"/>
    <property type="match status" value="1"/>
</dbReference>
<dbReference type="PROSITE" id="PS51257">
    <property type="entry name" value="PROKAR_LIPOPROTEIN"/>
    <property type="match status" value="1"/>
</dbReference>
<accession>A0A1E7ZA67</accession>
<dbReference type="PROSITE" id="PS51409">
    <property type="entry name" value="ARGINASE_2"/>
    <property type="match status" value="1"/>
</dbReference>
<dbReference type="RefSeq" id="WP_070126010.1">
    <property type="nucleotide sequence ID" value="NZ_MDHN01000029.1"/>
</dbReference>
<proteinExistence type="inferred from homology"/>
<dbReference type="InterPro" id="IPR023696">
    <property type="entry name" value="Ureohydrolase_dom_sf"/>
</dbReference>
<comment type="similarity">
    <text evidence="3">Belongs to the arginase family.</text>
</comment>
<evidence type="ECO:0000256" key="3">
    <source>
        <dbReference type="PROSITE-ProRule" id="PRU00742"/>
    </source>
</evidence>
<dbReference type="STRING" id="1656094.BFC18_14450"/>
<dbReference type="GO" id="GO:0008783">
    <property type="term" value="F:agmatinase activity"/>
    <property type="evidence" value="ECO:0007669"/>
    <property type="project" value="TreeGrafter"/>
</dbReference>
<dbReference type="SUPFAM" id="SSF52768">
    <property type="entry name" value="Arginase/deacetylase"/>
    <property type="match status" value="1"/>
</dbReference>
<keyword evidence="2" id="KW-0378">Hydrolase</keyword>
<dbReference type="InterPro" id="IPR006035">
    <property type="entry name" value="Ureohydrolase"/>
</dbReference>
<organism evidence="5 6">
    <name type="scientific">Alteromonas confluentis</name>
    <dbReference type="NCBI Taxonomy" id="1656094"/>
    <lineage>
        <taxon>Bacteria</taxon>
        <taxon>Pseudomonadati</taxon>
        <taxon>Pseudomonadota</taxon>
        <taxon>Gammaproteobacteria</taxon>
        <taxon>Alteromonadales</taxon>
        <taxon>Alteromonadaceae</taxon>
        <taxon>Alteromonas/Salinimonas group</taxon>
        <taxon>Alteromonas</taxon>
    </lineage>
</organism>